<evidence type="ECO:0000313" key="1">
    <source>
        <dbReference type="EMBL" id="KDO23045.1"/>
    </source>
</evidence>
<dbReference type="AlphaFoldDB" id="A0A067C1N2"/>
<proteinExistence type="predicted"/>
<evidence type="ECO:0000313" key="2">
    <source>
        <dbReference type="Proteomes" id="UP000030745"/>
    </source>
</evidence>
<sequence length="215" mass="24938">MSFNMAHDRDVLNGMTYYEVLKLAKTHHVQSTKYRMSKAYMINALLGMDPKSNVDYLDCEDKIAAAHDFRQVQDEVEEYIFQHDLGSTDVLLISWNEASISHIAQALKVMTNAVPHWSSMKSMEAMTHEQLLDELMAYLCFGIERVGRVMVMPETPMEWLLLGQRLRDISYDRFMQDFARFPNVFPLATFTQVRASHYTTLPMLPMPHGMKSLFE</sequence>
<name>A0A067C1N2_SAPPC</name>
<reference evidence="1 2" key="1">
    <citation type="journal article" date="2013" name="PLoS Genet.">
        <title>Distinctive expansion of potential virulence genes in the genome of the oomycete fish pathogen Saprolegnia parasitica.</title>
        <authorList>
            <person name="Jiang R.H."/>
            <person name="de Bruijn I."/>
            <person name="Haas B.J."/>
            <person name="Belmonte R."/>
            <person name="Lobach L."/>
            <person name="Christie J."/>
            <person name="van den Ackerveken G."/>
            <person name="Bottin A."/>
            <person name="Bulone V."/>
            <person name="Diaz-Moreno S.M."/>
            <person name="Dumas B."/>
            <person name="Fan L."/>
            <person name="Gaulin E."/>
            <person name="Govers F."/>
            <person name="Grenville-Briggs L.J."/>
            <person name="Horner N.R."/>
            <person name="Levin J.Z."/>
            <person name="Mammella M."/>
            <person name="Meijer H.J."/>
            <person name="Morris P."/>
            <person name="Nusbaum C."/>
            <person name="Oome S."/>
            <person name="Phillips A.J."/>
            <person name="van Rooyen D."/>
            <person name="Rzeszutek E."/>
            <person name="Saraiva M."/>
            <person name="Secombes C.J."/>
            <person name="Seidl M.F."/>
            <person name="Snel B."/>
            <person name="Stassen J.H."/>
            <person name="Sykes S."/>
            <person name="Tripathy S."/>
            <person name="van den Berg H."/>
            <person name="Vega-Arreguin J.C."/>
            <person name="Wawra S."/>
            <person name="Young S.K."/>
            <person name="Zeng Q."/>
            <person name="Dieguez-Uribeondo J."/>
            <person name="Russ C."/>
            <person name="Tyler B.M."/>
            <person name="van West P."/>
        </authorList>
    </citation>
    <scope>NUCLEOTIDE SEQUENCE [LARGE SCALE GENOMIC DNA]</scope>
    <source>
        <strain evidence="1 2">CBS 223.65</strain>
    </source>
</reference>
<dbReference type="EMBL" id="KK583258">
    <property type="protein sequence ID" value="KDO23045.1"/>
    <property type="molecule type" value="Genomic_DNA"/>
</dbReference>
<protein>
    <submittedName>
        <fullName evidence="1">Uncharacterized protein</fullName>
    </submittedName>
</protein>
<keyword evidence="2" id="KW-1185">Reference proteome</keyword>
<dbReference type="OrthoDB" id="64639at2759"/>
<gene>
    <name evidence="1" type="ORF">SPRG_11892</name>
</gene>
<dbReference type="VEuPathDB" id="FungiDB:SPRG_11892"/>
<dbReference type="KEGG" id="spar:SPRG_11892"/>
<dbReference type="Proteomes" id="UP000030745">
    <property type="component" value="Unassembled WGS sequence"/>
</dbReference>
<dbReference type="OMA" id="PHWSSMK"/>
<dbReference type="GeneID" id="24133901"/>
<organism evidence="1 2">
    <name type="scientific">Saprolegnia parasitica (strain CBS 223.65)</name>
    <dbReference type="NCBI Taxonomy" id="695850"/>
    <lineage>
        <taxon>Eukaryota</taxon>
        <taxon>Sar</taxon>
        <taxon>Stramenopiles</taxon>
        <taxon>Oomycota</taxon>
        <taxon>Saprolegniomycetes</taxon>
        <taxon>Saprolegniales</taxon>
        <taxon>Saprolegniaceae</taxon>
        <taxon>Saprolegnia</taxon>
    </lineage>
</organism>
<accession>A0A067C1N2</accession>
<dbReference type="RefSeq" id="XP_012206162.1">
    <property type="nucleotide sequence ID" value="XM_012350772.1"/>
</dbReference>